<sequence>MSSILPIHNNESASATTTSSSKSPLRTIASALMLLVFVGVVGFVGFANFGTASAAPVAASLSTASARSVSSNRPTAPVCDKLGLYDCRCPDGYMPSRDTATCQKIVCPEYFDATSGIYVNRVGEAAFDNLPESSPSVQVQGFRISGPAPGPITATCSRDGRWVF</sequence>
<accession>A0A058Z1N8</accession>
<feature type="region of interest" description="Disordered" evidence="1">
    <location>
        <begin position="1"/>
        <end position="21"/>
    </location>
</feature>
<evidence type="ECO:0000313" key="3">
    <source>
        <dbReference type="EMBL" id="KCV68199.1"/>
    </source>
</evidence>
<feature type="transmembrane region" description="Helical" evidence="2">
    <location>
        <begin position="28"/>
        <end position="49"/>
    </location>
</feature>
<dbReference type="RefSeq" id="XP_009497253.1">
    <property type="nucleotide sequence ID" value="XM_009498978.1"/>
</dbReference>
<dbReference type="EMBL" id="KB932209">
    <property type="protein sequence ID" value="KCV68199.1"/>
    <property type="molecule type" value="Genomic_DNA"/>
</dbReference>
<organism evidence="3">
    <name type="scientific">Fonticula alba</name>
    <name type="common">Slime mold</name>
    <dbReference type="NCBI Taxonomy" id="691883"/>
    <lineage>
        <taxon>Eukaryota</taxon>
        <taxon>Rotosphaerida</taxon>
        <taxon>Fonticulaceae</taxon>
        <taxon>Fonticula</taxon>
    </lineage>
</organism>
<keyword evidence="2" id="KW-1133">Transmembrane helix</keyword>
<keyword evidence="2" id="KW-0472">Membrane</keyword>
<reference evidence="3" key="1">
    <citation type="submission" date="2013-04" db="EMBL/GenBank/DDBJ databases">
        <title>The Genome Sequence of Fonticula alba ATCC 38817.</title>
        <authorList>
            <consortium name="The Broad Institute Genomics Platform"/>
            <person name="Russ C."/>
            <person name="Cuomo C."/>
            <person name="Burger G."/>
            <person name="Gray M.W."/>
            <person name="Holland P.W.H."/>
            <person name="King N."/>
            <person name="Lang F.B.F."/>
            <person name="Roger A.J."/>
            <person name="Ruiz-Trillo I."/>
            <person name="Brown M."/>
            <person name="Walker B."/>
            <person name="Young S."/>
            <person name="Zeng Q."/>
            <person name="Gargeya S."/>
            <person name="Fitzgerald M."/>
            <person name="Haas B."/>
            <person name="Abouelleil A."/>
            <person name="Allen A.W."/>
            <person name="Alvarado L."/>
            <person name="Arachchi H.M."/>
            <person name="Berlin A.M."/>
            <person name="Chapman S.B."/>
            <person name="Gainer-Dewar J."/>
            <person name="Goldberg J."/>
            <person name="Griggs A."/>
            <person name="Gujja S."/>
            <person name="Hansen M."/>
            <person name="Howarth C."/>
            <person name="Imamovic A."/>
            <person name="Ireland A."/>
            <person name="Larimer J."/>
            <person name="McCowan C."/>
            <person name="Murphy C."/>
            <person name="Pearson M."/>
            <person name="Poon T.W."/>
            <person name="Priest M."/>
            <person name="Roberts A."/>
            <person name="Saif S."/>
            <person name="Shea T."/>
            <person name="Sisk P."/>
            <person name="Sykes S."/>
            <person name="Wortman J."/>
            <person name="Nusbaum C."/>
            <person name="Birren B."/>
        </authorList>
    </citation>
    <scope>NUCLEOTIDE SEQUENCE [LARGE SCALE GENOMIC DNA]</scope>
    <source>
        <strain evidence="3">ATCC 38817</strain>
    </source>
</reference>
<proteinExistence type="predicted"/>
<name>A0A058Z1N8_FONAL</name>
<evidence type="ECO:0000256" key="1">
    <source>
        <dbReference type="SAM" id="MobiDB-lite"/>
    </source>
</evidence>
<dbReference type="GeneID" id="20529853"/>
<gene>
    <name evidence="3" type="ORF">H696_05128</name>
</gene>
<keyword evidence="2" id="KW-0812">Transmembrane</keyword>
<feature type="compositionally biased region" description="Low complexity" evidence="1">
    <location>
        <begin position="12"/>
        <end position="21"/>
    </location>
</feature>
<evidence type="ECO:0000313" key="4">
    <source>
        <dbReference type="Proteomes" id="UP000030693"/>
    </source>
</evidence>
<dbReference type="Proteomes" id="UP000030693">
    <property type="component" value="Unassembled WGS sequence"/>
</dbReference>
<dbReference type="AlphaFoldDB" id="A0A058Z1N8"/>
<keyword evidence="4" id="KW-1185">Reference proteome</keyword>
<protein>
    <submittedName>
        <fullName evidence="3">Uncharacterized protein</fullName>
    </submittedName>
</protein>
<evidence type="ECO:0000256" key="2">
    <source>
        <dbReference type="SAM" id="Phobius"/>
    </source>
</evidence>